<dbReference type="PANTHER" id="PTHR28052">
    <property type="entry name" value="UPF0545 PROTEIN C22ORF39"/>
    <property type="match status" value="1"/>
</dbReference>
<dbReference type="PANTHER" id="PTHR28052:SF1">
    <property type="entry name" value="UPF0545 PROTEIN C22ORF39"/>
    <property type="match status" value="1"/>
</dbReference>
<dbReference type="AlphaFoldDB" id="A0A9P8CKT4"/>
<accession>A0A9P8CKT4</accession>
<dbReference type="EMBL" id="MU253741">
    <property type="protein sequence ID" value="KAG9248896.1"/>
    <property type="molecule type" value="Genomic_DNA"/>
</dbReference>
<evidence type="ECO:0000256" key="1">
    <source>
        <dbReference type="SAM" id="MobiDB-lite"/>
    </source>
</evidence>
<feature type="compositionally biased region" description="Low complexity" evidence="1">
    <location>
        <begin position="79"/>
        <end position="93"/>
    </location>
</feature>
<dbReference type="InterPro" id="IPR021475">
    <property type="entry name" value="Pants/Emi1-like"/>
</dbReference>
<name>A0A9P8CKT4_9HELO</name>
<evidence type="ECO:0000313" key="3">
    <source>
        <dbReference type="Proteomes" id="UP000887226"/>
    </source>
</evidence>
<dbReference type="OrthoDB" id="2017405at2759"/>
<feature type="region of interest" description="Disordered" evidence="1">
    <location>
        <begin position="21"/>
        <end position="44"/>
    </location>
</feature>
<reference evidence="2" key="1">
    <citation type="journal article" date="2021" name="IMA Fungus">
        <title>Genomic characterization of three marine fungi, including Emericellopsis atlantica sp. nov. with signatures of a generalist lifestyle and marine biomass degradation.</title>
        <authorList>
            <person name="Hagestad O.C."/>
            <person name="Hou L."/>
            <person name="Andersen J.H."/>
            <person name="Hansen E.H."/>
            <person name="Altermark B."/>
            <person name="Li C."/>
            <person name="Kuhnert E."/>
            <person name="Cox R.J."/>
            <person name="Crous P.W."/>
            <person name="Spatafora J.W."/>
            <person name="Lail K."/>
            <person name="Amirebrahimi M."/>
            <person name="Lipzen A."/>
            <person name="Pangilinan J."/>
            <person name="Andreopoulos W."/>
            <person name="Hayes R.D."/>
            <person name="Ng V."/>
            <person name="Grigoriev I.V."/>
            <person name="Jackson S.A."/>
            <person name="Sutton T.D.S."/>
            <person name="Dobson A.D.W."/>
            <person name="Rama T."/>
        </authorList>
    </citation>
    <scope>NUCLEOTIDE SEQUENCE</scope>
    <source>
        <strain evidence="2">TRa3180A</strain>
    </source>
</reference>
<comment type="caution">
    <text evidence="2">The sequence shown here is derived from an EMBL/GenBank/DDBJ whole genome shotgun (WGS) entry which is preliminary data.</text>
</comment>
<gene>
    <name evidence="2" type="ORF">BJ878DRAFT_411597</name>
</gene>
<protein>
    <recommendedName>
        <fullName evidence="4">Early meiotic induction protein 1</fullName>
    </recommendedName>
</protein>
<dbReference type="Proteomes" id="UP000887226">
    <property type="component" value="Unassembled WGS sequence"/>
</dbReference>
<organism evidence="2 3">
    <name type="scientific">Calycina marina</name>
    <dbReference type="NCBI Taxonomy" id="1763456"/>
    <lineage>
        <taxon>Eukaryota</taxon>
        <taxon>Fungi</taxon>
        <taxon>Dikarya</taxon>
        <taxon>Ascomycota</taxon>
        <taxon>Pezizomycotina</taxon>
        <taxon>Leotiomycetes</taxon>
        <taxon>Helotiales</taxon>
        <taxon>Pezizellaceae</taxon>
        <taxon>Calycina</taxon>
    </lineage>
</organism>
<sequence>MVWPFPSSVAAPAQGIVALPSEARVPTSQTPKDVAPPASNPLSREEIAEKELQSFLAEITADVSPSSTKYLRVSESKSSKTSNSKALPTSESDLSLSDQLLPTTMSCRDAFDAAFYCNSMGGQFNNLYRYGTVRSCSDSWNDFWFCMRTRQWGEPEKGNAIRERHKIKEKVKYDKREGGDIGRSSEDVWKSRERKVEVGEAMSKPFIGFPSDEEFNRIVREERRRVHGESTGT</sequence>
<evidence type="ECO:0000313" key="2">
    <source>
        <dbReference type="EMBL" id="KAG9248896.1"/>
    </source>
</evidence>
<keyword evidence="3" id="KW-1185">Reference proteome</keyword>
<evidence type="ECO:0008006" key="4">
    <source>
        <dbReference type="Google" id="ProtNLM"/>
    </source>
</evidence>
<proteinExistence type="predicted"/>
<dbReference type="Pfam" id="PF11326">
    <property type="entry name" value="PANTS-like"/>
    <property type="match status" value="1"/>
</dbReference>
<feature type="region of interest" description="Disordered" evidence="1">
    <location>
        <begin position="73"/>
        <end position="93"/>
    </location>
</feature>